<organism evidence="2 3">
    <name type="scientific">Tanacetum coccineum</name>
    <dbReference type="NCBI Taxonomy" id="301880"/>
    <lineage>
        <taxon>Eukaryota</taxon>
        <taxon>Viridiplantae</taxon>
        <taxon>Streptophyta</taxon>
        <taxon>Embryophyta</taxon>
        <taxon>Tracheophyta</taxon>
        <taxon>Spermatophyta</taxon>
        <taxon>Magnoliopsida</taxon>
        <taxon>eudicotyledons</taxon>
        <taxon>Gunneridae</taxon>
        <taxon>Pentapetalae</taxon>
        <taxon>asterids</taxon>
        <taxon>campanulids</taxon>
        <taxon>Asterales</taxon>
        <taxon>Asteraceae</taxon>
        <taxon>Asteroideae</taxon>
        <taxon>Anthemideae</taxon>
        <taxon>Anthemidinae</taxon>
        <taxon>Tanacetum</taxon>
    </lineage>
</organism>
<reference evidence="2" key="2">
    <citation type="submission" date="2022-01" db="EMBL/GenBank/DDBJ databases">
        <authorList>
            <person name="Yamashiro T."/>
            <person name="Shiraishi A."/>
            <person name="Satake H."/>
            <person name="Nakayama K."/>
        </authorList>
    </citation>
    <scope>NUCLEOTIDE SEQUENCE</scope>
</reference>
<dbReference type="Pfam" id="PF24626">
    <property type="entry name" value="SH3_Tf2-1"/>
    <property type="match status" value="1"/>
</dbReference>
<accession>A0ABQ5E9D9</accession>
<feature type="domain" description="Tf2-1-like SH3-like" evidence="1">
    <location>
        <begin position="15"/>
        <end position="47"/>
    </location>
</feature>
<name>A0ABQ5E9D9_9ASTR</name>
<sequence length="112" mass="13336">MLIIGEGRWNLRRVILERIGSVACRLRFPQEMNGIHDIFHVSNLKKCLADASLHVPLEEIRVDKTLCFVEEPVEIMDREVKKLKRSKIPVVKVRWNFKCGSEYTWFRVYMEF</sequence>
<gene>
    <name evidence="2" type="ORF">Tco_0956239</name>
</gene>
<dbReference type="PANTHER" id="PTHR46148">
    <property type="entry name" value="CHROMO DOMAIN-CONTAINING PROTEIN"/>
    <property type="match status" value="1"/>
</dbReference>
<evidence type="ECO:0000313" key="2">
    <source>
        <dbReference type="EMBL" id="GJT47524.1"/>
    </source>
</evidence>
<proteinExistence type="predicted"/>
<evidence type="ECO:0000259" key="1">
    <source>
        <dbReference type="Pfam" id="PF24626"/>
    </source>
</evidence>
<protein>
    <recommendedName>
        <fullName evidence="1">Tf2-1-like SH3-like domain-containing protein</fullName>
    </recommendedName>
</protein>
<dbReference type="PANTHER" id="PTHR46148:SF59">
    <property type="entry name" value="NUCLEOTIDYLTRANSFERASE, RIBONUCLEASE H"/>
    <property type="match status" value="1"/>
</dbReference>
<dbReference type="EMBL" id="BQNB010016074">
    <property type="protein sequence ID" value="GJT47524.1"/>
    <property type="molecule type" value="Genomic_DNA"/>
</dbReference>
<reference evidence="2" key="1">
    <citation type="journal article" date="2022" name="Int. J. Mol. Sci.">
        <title>Draft Genome of Tanacetum Coccineum: Genomic Comparison of Closely Related Tanacetum-Family Plants.</title>
        <authorList>
            <person name="Yamashiro T."/>
            <person name="Shiraishi A."/>
            <person name="Nakayama K."/>
            <person name="Satake H."/>
        </authorList>
    </citation>
    <scope>NUCLEOTIDE SEQUENCE</scope>
</reference>
<dbReference type="Proteomes" id="UP001151760">
    <property type="component" value="Unassembled WGS sequence"/>
</dbReference>
<comment type="caution">
    <text evidence="2">The sequence shown here is derived from an EMBL/GenBank/DDBJ whole genome shotgun (WGS) entry which is preliminary data.</text>
</comment>
<evidence type="ECO:0000313" key="3">
    <source>
        <dbReference type="Proteomes" id="UP001151760"/>
    </source>
</evidence>
<keyword evidence="3" id="KW-1185">Reference proteome</keyword>
<dbReference type="InterPro" id="IPR056924">
    <property type="entry name" value="SH3_Tf2-1"/>
</dbReference>